<keyword evidence="8" id="KW-1185">Reference proteome</keyword>
<keyword evidence="7" id="KW-0808">Transferase</keyword>
<dbReference type="Pfam" id="PF06580">
    <property type="entry name" value="His_kinase"/>
    <property type="match status" value="1"/>
</dbReference>
<keyword evidence="7" id="KW-0418">Kinase</keyword>
<dbReference type="Proteomes" id="UP000000852">
    <property type="component" value="Chromosome"/>
</dbReference>
<evidence type="ECO:0000313" key="7">
    <source>
        <dbReference type="EMBL" id="ACU05607.1"/>
    </source>
</evidence>
<feature type="transmembrane region" description="Helical" evidence="3">
    <location>
        <begin position="405"/>
        <end position="425"/>
    </location>
</feature>
<gene>
    <name evidence="7" type="ordered locus">Phep_3413</name>
</gene>
<dbReference type="EMBL" id="CP001681">
    <property type="protein sequence ID" value="ACU05607.1"/>
    <property type="molecule type" value="Genomic_DNA"/>
</dbReference>
<keyword evidence="4" id="KW-0732">Signal</keyword>
<dbReference type="SUPFAM" id="SSF48452">
    <property type="entry name" value="TPR-like"/>
    <property type="match status" value="3"/>
</dbReference>
<dbReference type="SMART" id="SM00028">
    <property type="entry name" value="TPR"/>
    <property type="match status" value="5"/>
</dbReference>
<dbReference type="PROSITE" id="PS50005">
    <property type="entry name" value="TPR"/>
    <property type="match status" value="1"/>
</dbReference>
<evidence type="ECO:0000256" key="1">
    <source>
        <dbReference type="PROSITE-ProRule" id="PRU00339"/>
    </source>
</evidence>
<dbReference type="InterPro" id="IPR011990">
    <property type="entry name" value="TPR-like_helical_dom_sf"/>
</dbReference>
<dbReference type="HOGENOM" id="CLU_000445_106_4_10"/>
<keyword evidence="2" id="KW-0175">Coiled coil</keyword>
<keyword evidence="3" id="KW-0472">Membrane</keyword>
<feature type="signal peptide" evidence="4">
    <location>
        <begin position="1"/>
        <end position="22"/>
    </location>
</feature>
<dbReference type="Gene3D" id="3.30.565.10">
    <property type="entry name" value="Histidine kinase-like ATPase, C-terminal domain"/>
    <property type="match status" value="1"/>
</dbReference>
<feature type="coiled-coil region" evidence="2">
    <location>
        <begin position="339"/>
        <end position="388"/>
    </location>
</feature>
<dbReference type="OrthoDB" id="6190788at2"/>
<dbReference type="GO" id="GO:0000155">
    <property type="term" value="F:phosphorelay sensor kinase activity"/>
    <property type="evidence" value="ECO:0007669"/>
    <property type="project" value="InterPro"/>
</dbReference>
<keyword evidence="3" id="KW-1133">Transmembrane helix</keyword>
<dbReference type="eggNOG" id="COG0457">
    <property type="taxonomic scope" value="Bacteria"/>
</dbReference>
<evidence type="ECO:0000313" key="8">
    <source>
        <dbReference type="Proteomes" id="UP000000852"/>
    </source>
</evidence>
<evidence type="ECO:0000259" key="6">
    <source>
        <dbReference type="Pfam" id="PF06580"/>
    </source>
</evidence>
<protein>
    <submittedName>
        <fullName evidence="7">Histidine kinase internal region</fullName>
    </submittedName>
</protein>
<feature type="chain" id="PRO_5002971714" evidence="4">
    <location>
        <begin position="23"/>
        <end position="671"/>
    </location>
</feature>
<dbReference type="Pfam" id="PF13181">
    <property type="entry name" value="TPR_8"/>
    <property type="match status" value="2"/>
</dbReference>
<dbReference type="SUPFAM" id="SSF55874">
    <property type="entry name" value="ATPase domain of HSP90 chaperone/DNA topoisomerase II/histidine kinase"/>
    <property type="match status" value="1"/>
</dbReference>
<feature type="domain" description="Histidine kinase/HSP90-like ATPase" evidence="5">
    <location>
        <begin position="560"/>
        <end position="665"/>
    </location>
</feature>
<dbReference type="eggNOG" id="COG2972">
    <property type="taxonomic scope" value="Bacteria"/>
</dbReference>
<sequence>MKLLIKISIIIPFLLAVSDVSAQKYGLAAIDSMKALLKTQKTVDSGQVKIVHRISAAYRNIDTDSAMQYAVRGLAMAKKVNWPKGIAAFYDNIGSLYSNNGGYEKAIQYYNASLSINKSIGNKRAQTGNIINIGSVYQRQGDDARALEYGFKALKMARAINEQEYTALLYGNISDVYLSQENFTMARAYSLKAYQAYKQLNDLSGLARAEDRIGSVYLATKKLKEAEQYLQQSLQHYKELDDKMGQAKSLSHIALLHEDDAAQKLKFLMEAQQLFDQTTPLHPNSITNLGNIGTTYNRVFFKTKDRNTAQKAAQYLEKAVAASKQVGDRDNLGYFSTELAHLQENNGQYEDALRNYKRSRQITDSMYSQESKNKIASLEAQYVFQKKEESYRQEQQLAKLKMRQVYLYGALAFILVSSILVYFLNRSHIRHLRLKNELQRKQAEEKNKELINRNKLSESELKAIRAQMNPHFIFNVLNSIESYIVENDSKTASRLVQKFAALSRLILENSTQSMVSADREWKALQLYAELEVMRFNKQFSCSFHADPSIDLSSLLLPPMLVQPLIENAIHHGMRNSTAPNNAIAVNLEQTEGALLFTVADNGIGMDEAEKFKTFSAIKSKSIGISSIKERIEIFNVMNQGHPALFELRNKQTAEGRGTIAKLTLPKIVKKD</sequence>
<dbReference type="KEGG" id="phe:Phep_3413"/>
<evidence type="ECO:0000259" key="5">
    <source>
        <dbReference type="Pfam" id="PF02518"/>
    </source>
</evidence>
<dbReference type="PANTHER" id="PTHR34220:SF7">
    <property type="entry name" value="SENSOR HISTIDINE KINASE YPDA"/>
    <property type="match status" value="1"/>
</dbReference>
<dbReference type="RefSeq" id="WP_015809216.1">
    <property type="nucleotide sequence ID" value="NC_013061.1"/>
</dbReference>
<dbReference type="Pfam" id="PF02518">
    <property type="entry name" value="HATPase_c"/>
    <property type="match status" value="1"/>
</dbReference>
<dbReference type="InterPro" id="IPR003594">
    <property type="entry name" value="HATPase_dom"/>
</dbReference>
<evidence type="ECO:0000256" key="3">
    <source>
        <dbReference type="SAM" id="Phobius"/>
    </source>
</evidence>
<organism evidence="7 8">
    <name type="scientific">Pedobacter heparinus (strain ATCC 13125 / DSM 2366 / CIP 104194 / JCM 7457 / NBRC 12017 / NCIMB 9290 / NRRL B-14731 / HIM 762-3)</name>
    <dbReference type="NCBI Taxonomy" id="485917"/>
    <lineage>
        <taxon>Bacteria</taxon>
        <taxon>Pseudomonadati</taxon>
        <taxon>Bacteroidota</taxon>
        <taxon>Sphingobacteriia</taxon>
        <taxon>Sphingobacteriales</taxon>
        <taxon>Sphingobacteriaceae</taxon>
        <taxon>Pedobacter</taxon>
    </lineage>
</organism>
<dbReference type="InterPro" id="IPR036890">
    <property type="entry name" value="HATPase_C_sf"/>
</dbReference>
<feature type="repeat" description="TPR" evidence="1">
    <location>
        <begin position="87"/>
        <end position="120"/>
    </location>
</feature>
<accession>C6XSP4</accession>
<dbReference type="InterPro" id="IPR050640">
    <property type="entry name" value="Bact_2-comp_sensor_kinase"/>
</dbReference>
<evidence type="ECO:0000256" key="4">
    <source>
        <dbReference type="SAM" id="SignalP"/>
    </source>
</evidence>
<dbReference type="PANTHER" id="PTHR34220">
    <property type="entry name" value="SENSOR HISTIDINE KINASE YPDA"/>
    <property type="match status" value="1"/>
</dbReference>
<keyword evidence="3" id="KW-0812">Transmembrane</keyword>
<dbReference type="Pfam" id="PF13424">
    <property type="entry name" value="TPR_12"/>
    <property type="match status" value="1"/>
</dbReference>
<dbReference type="STRING" id="485917.Phep_3413"/>
<proteinExistence type="predicted"/>
<dbReference type="Gene3D" id="1.25.40.10">
    <property type="entry name" value="Tetratricopeptide repeat domain"/>
    <property type="match status" value="2"/>
</dbReference>
<reference evidence="7 8" key="1">
    <citation type="journal article" date="2009" name="Stand. Genomic Sci.">
        <title>Complete genome sequence of Pedobacter heparinus type strain (HIM 762-3).</title>
        <authorList>
            <person name="Han C."/>
            <person name="Spring S."/>
            <person name="Lapidus A."/>
            <person name="Del Rio T.G."/>
            <person name="Tice H."/>
            <person name="Copeland A."/>
            <person name="Cheng J.F."/>
            <person name="Lucas S."/>
            <person name="Chen F."/>
            <person name="Nolan M."/>
            <person name="Bruce D."/>
            <person name="Goodwin L."/>
            <person name="Pitluck S."/>
            <person name="Ivanova N."/>
            <person name="Mavromatis K."/>
            <person name="Mikhailova N."/>
            <person name="Pati A."/>
            <person name="Chen A."/>
            <person name="Palaniappan K."/>
            <person name="Land M."/>
            <person name="Hauser L."/>
            <person name="Chang Y.J."/>
            <person name="Jeffries C.C."/>
            <person name="Saunders E."/>
            <person name="Chertkov O."/>
            <person name="Brettin T."/>
            <person name="Goker M."/>
            <person name="Rohde M."/>
            <person name="Bristow J."/>
            <person name="Eisen J.A."/>
            <person name="Markowitz V."/>
            <person name="Hugenholtz P."/>
            <person name="Kyrpides N.C."/>
            <person name="Klenk H.P."/>
            <person name="Detter J.C."/>
        </authorList>
    </citation>
    <scope>NUCLEOTIDE SEQUENCE [LARGE SCALE GENOMIC DNA]</scope>
    <source>
        <strain evidence="8">ATCC 13125 / DSM 2366 / CIP 104194 / JCM 7457 / NBRC 12017 / NCIMB 9290 / NRRL B-14731 / HIM 762-3</strain>
    </source>
</reference>
<name>C6XSP4_PEDHD</name>
<dbReference type="GO" id="GO:0016020">
    <property type="term" value="C:membrane"/>
    <property type="evidence" value="ECO:0007669"/>
    <property type="project" value="InterPro"/>
</dbReference>
<feature type="domain" description="Signal transduction histidine kinase internal region" evidence="6">
    <location>
        <begin position="459"/>
        <end position="539"/>
    </location>
</feature>
<dbReference type="InterPro" id="IPR010559">
    <property type="entry name" value="Sig_transdc_His_kin_internal"/>
</dbReference>
<feature type="coiled-coil region" evidence="2">
    <location>
        <begin position="429"/>
        <end position="467"/>
    </location>
</feature>
<evidence type="ECO:0000256" key="2">
    <source>
        <dbReference type="SAM" id="Coils"/>
    </source>
</evidence>
<dbReference type="AlphaFoldDB" id="C6XSP4"/>
<keyword evidence="1" id="KW-0802">TPR repeat</keyword>
<dbReference type="InterPro" id="IPR019734">
    <property type="entry name" value="TPR_rpt"/>
</dbReference>